<feature type="domain" description="EF-hand" evidence="4">
    <location>
        <begin position="50"/>
        <end position="85"/>
    </location>
</feature>
<feature type="domain" description="EF-hand" evidence="4">
    <location>
        <begin position="9"/>
        <end position="44"/>
    </location>
</feature>
<dbReference type="InterPro" id="IPR011992">
    <property type="entry name" value="EF-hand-dom_pair"/>
</dbReference>
<keyword evidence="6" id="KW-1185">Reference proteome</keyword>
<name>A0AAW2Z1W1_9EUKA</name>
<evidence type="ECO:0000256" key="2">
    <source>
        <dbReference type="ARBA" id="ARBA00022737"/>
    </source>
</evidence>
<organism evidence="5 6">
    <name type="scientific">Acrasis kona</name>
    <dbReference type="NCBI Taxonomy" id="1008807"/>
    <lineage>
        <taxon>Eukaryota</taxon>
        <taxon>Discoba</taxon>
        <taxon>Heterolobosea</taxon>
        <taxon>Tetramitia</taxon>
        <taxon>Eutetramitia</taxon>
        <taxon>Acrasidae</taxon>
        <taxon>Acrasis</taxon>
    </lineage>
</organism>
<dbReference type="InterPro" id="IPR018247">
    <property type="entry name" value="EF_Hand_1_Ca_BS"/>
</dbReference>
<dbReference type="GO" id="GO:0005509">
    <property type="term" value="F:calcium ion binding"/>
    <property type="evidence" value="ECO:0007669"/>
    <property type="project" value="InterPro"/>
</dbReference>
<evidence type="ECO:0000256" key="3">
    <source>
        <dbReference type="ARBA" id="ARBA00022837"/>
    </source>
</evidence>
<dbReference type="PROSITE" id="PS50222">
    <property type="entry name" value="EF_HAND_2"/>
    <property type="match status" value="4"/>
</dbReference>
<dbReference type="SMART" id="SM00054">
    <property type="entry name" value="EFh"/>
    <property type="match status" value="4"/>
</dbReference>
<keyword evidence="2" id="KW-0677">Repeat</keyword>
<dbReference type="InterPro" id="IPR002048">
    <property type="entry name" value="EF_hand_dom"/>
</dbReference>
<evidence type="ECO:0000313" key="6">
    <source>
        <dbReference type="Proteomes" id="UP001431209"/>
    </source>
</evidence>
<keyword evidence="1" id="KW-0479">Metal-binding</keyword>
<accession>A0AAW2Z1W1</accession>
<keyword evidence="3" id="KW-0106">Calcium</keyword>
<feature type="domain" description="EF-hand" evidence="4">
    <location>
        <begin position="122"/>
        <end position="157"/>
    </location>
</feature>
<dbReference type="SUPFAM" id="SSF47473">
    <property type="entry name" value="EF-hand"/>
    <property type="match status" value="1"/>
</dbReference>
<reference evidence="5 6" key="1">
    <citation type="submission" date="2024-03" db="EMBL/GenBank/DDBJ databases">
        <title>The Acrasis kona genome and developmental transcriptomes reveal deep origins of eukaryotic multicellular pathways.</title>
        <authorList>
            <person name="Sheikh S."/>
            <person name="Fu C.-J."/>
            <person name="Brown M.W."/>
            <person name="Baldauf S.L."/>
        </authorList>
    </citation>
    <scope>NUCLEOTIDE SEQUENCE [LARGE SCALE GENOMIC DNA]</scope>
    <source>
        <strain evidence="5 6">ATCC MYA-3509</strain>
    </source>
</reference>
<dbReference type="EMBL" id="JAOPGA020000874">
    <property type="protein sequence ID" value="KAL0482587.1"/>
    <property type="molecule type" value="Genomic_DNA"/>
</dbReference>
<gene>
    <name evidence="5" type="ORF">AKO1_014298</name>
</gene>
<dbReference type="PROSITE" id="PS00018">
    <property type="entry name" value="EF_HAND_1"/>
    <property type="match status" value="4"/>
</dbReference>
<evidence type="ECO:0000259" key="4">
    <source>
        <dbReference type="PROSITE" id="PS50222"/>
    </source>
</evidence>
<proteinExistence type="predicted"/>
<dbReference type="Pfam" id="PF13499">
    <property type="entry name" value="EF-hand_7"/>
    <property type="match status" value="2"/>
</dbReference>
<dbReference type="AlphaFoldDB" id="A0AAW2Z1W1"/>
<sequence>MSKHSLTEEQVSIAREKFNLHDKDKSNDIDISELKSVLEATTNSKISEGIFNRYVTQQLSTFDKNNDNKINFEEFLVLYDKIFQSGALPIAPKQGSVSTSSQVTSSTSTVKVVGQADKLTDTQRQEAKLAFDKHDVDKSGTISRNELKKVLEENLKGKKMGNLVFDRLVSGYMQQADKDQSGEITFEEFLSIYAAVFNQ</sequence>
<comment type="caution">
    <text evidence="5">The sequence shown here is derived from an EMBL/GenBank/DDBJ whole genome shotgun (WGS) entry which is preliminary data.</text>
</comment>
<evidence type="ECO:0000313" key="5">
    <source>
        <dbReference type="EMBL" id="KAL0482587.1"/>
    </source>
</evidence>
<feature type="domain" description="EF-hand" evidence="4">
    <location>
        <begin position="173"/>
        <end position="199"/>
    </location>
</feature>
<dbReference type="PANTHER" id="PTHR45942">
    <property type="entry name" value="PROTEIN PHOSPATASE 3 REGULATORY SUBUNIT B ALPHA ISOFORM TYPE 1"/>
    <property type="match status" value="1"/>
</dbReference>
<evidence type="ECO:0000256" key="1">
    <source>
        <dbReference type="ARBA" id="ARBA00022723"/>
    </source>
</evidence>
<dbReference type="Proteomes" id="UP001431209">
    <property type="component" value="Unassembled WGS sequence"/>
</dbReference>
<protein>
    <submittedName>
        <fullName evidence="5">Calmodulin</fullName>
    </submittedName>
</protein>
<dbReference type="Gene3D" id="1.10.238.10">
    <property type="entry name" value="EF-hand"/>
    <property type="match status" value="2"/>
</dbReference>